<gene>
    <name evidence="1" type="ORF">XENOCAPTIV_014881</name>
</gene>
<organism evidence="1 2">
    <name type="scientific">Xenoophorus captivus</name>
    <dbReference type="NCBI Taxonomy" id="1517983"/>
    <lineage>
        <taxon>Eukaryota</taxon>
        <taxon>Metazoa</taxon>
        <taxon>Chordata</taxon>
        <taxon>Craniata</taxon>
        <taxon>Vertebrata</taxon>
        <taxon>Euteleostomi</taxon>
        <taxon>Actinopterygii</taxon>
        <taxon>Neopterygii</taxon>
        <taxon>Teleostei</taxon>
        <taxon>Neoteleostei</taxon>
        <taxon>Acanthomorphata</taxon>
        <taxon>Ovalentaria</taxon>
        <taxon>Atherinomorphae</taxon>
        <taxon>Cyprinodontiformes</taxon>
        <taxon>Goodeidae</taxon>
        <taxon>Xenoophorus</taxon>
    </lineage>
</organism>
<reference evidence="1 2" key="1">
    <citation type="submission" date="2021-06" db="EMBL/GenBank/DDBJ databases">
        <authorList>
            <person name="Palmer J.M."/>
        </authorList>
    </citation>
    <scope>NUCLEOTIDE SEQUENCE [LARGE SCALE GENOMIC DNA]</scope>
    <source>
        <strain evidence="1 2">XC_2019</strain>
        <tissue evidence="1">Muscle</tissue>
    </source>
</reference>
<dbReference type="EMBL" id="JAHRIN010033916">
    <property type="protein sequence ID" value="MEQ2202758.1"/>
    <property type="molecule type" value="Genomic_DNA"/>
</dbReference>
<dbReference type="Proteomes" id="UP001434883">
    <property type="component" value="Unassembled WGS sequence"/>
</dbReference>
<name>A0ABV0R3Q6_9TELE</name>
<evidence type="ECO:0000313" key="2">
    <source>
        <dbReference type="Proteomes" id="UP001434883"/>
    </source>
</evidence>
<accession>A0ABV0R3Q6</accession>
<dbReference type="PANTHER" id="PTHR10166:SF68">
    <property type="entry name" value="VWFA AND CACHE DOMAIN-CONTAINING PROTEIN 1"/>
    <property type="match status" value="1"/>
</dbReference>
<dbReference type="Gene3D" id="3.30.450.20">
    <property type="entry name" value="PAS domain"/>
    <property type="match status" value="2"/>
</dbReference>
<comment type="caution">
    <text evidence="1">The sequence shown here is derived from an EMBL/GenBank/DDBJ whole genome shotgun (WGS) entry which is preliminary data.</text>
</comment>
<dbReference type="PANTHER" id="PTHR10166">
    <property type="entry name" value="VOLTAGE-DEPENDENT CALCIUM CHANNEL SUBUNIT ALPHA-2/DELTA-RELATED"/>
    <property type="match status" value="1"/>
</dbReference>
<sequence length="256" mass="28480">PVYVSAVRPQSKHIVVMVDHGASITDSQLQIARDSALVILNSIDEHDKISILSVADTVRSCSLDQCYKNMVIIYLSSGITSRESSELEKRATLSVVREENRHLNNSVMILTYALMNGGWITNSVKYGINRAFERERSSPGSVGAPTMPVVKGSMMVLNQLSNLETSVGRFYINLPNRMIDLVRFSLPYADPMGDGFIMTVSRPCYFGNLLLGVVGVDVNLAYILEDVTYYQDSLASYTFLIDNKGQTYRHLKGNHV</sequence>
<feature type="non-terminal residue" evidence="1">
    <location>
        <position position="1"/>
    </location>
</feature>
<protein>
    <recommendedName>
        <fullName evidence="3">VWFA domain-containing protein</fullName>
    </recommendedName>
</protein>
<keyword evidence="2" id="KW-1185">Reference proteome</keyword>
<proteinExistence type="predicted"/>
<dbReference type="InterPro" id="IPR051173">
    <property type="entry name" value="Ca_channel_alpha-2/delta"/>
</dbReference>
<evidence type="ECO:0008006" key="3">
    <source>
        <dbReference type="Google" id="ProtNLM"/>
    </source>
</evidence>
<evidence type="ECO:0000313" key="1">
    <source>
        <dbReference type="EMBL" id="MEQ2202758.1"/>
    </source>
</evidence>